<evidence type="ECO:0000313" key="3">
    <source>
        <dbReference type="Proteomes" id="UP000636709"/>
    </source>
</evidence>
<dbReference type="SUPFAM" id="SSF81383">
    <property type="entry name" value="F-box domain"/>
    <property type="match status" value="1"/>
</dbReference>
<dbReference type="EMBL" id="JACEFO010001866">
    <property type="protein sequence ID" value="KAF8698156.1"/>
    <property type="molecule type" value="Genomic_DNA"/>
</dbReference>
<evidence type="ECO:0008006" key="4">
    <source>
        <dbReference type="Google" id="ProtNLM"/>
    </source>
</evidence>
<evidence type="ECO:0000256" key="1">
    <source>
        <dbReference type="SAM" id="MobiDB-lite"/>
    </source>
</evidence>
<organism evidence="2 3">
    <name type="scientific">Digitaria exilis</name>
    <dbReference type="NCBI Taxonomy" id="1010633"/>
    <lineage>
        <taxon>Eukaryota</taxon>
        <taxon>Viridiplantae</taxon>
        <taxon>Streptophyta</taxon>
        <taxon>Embryophyta</taxon>
        <taxon>Tracheophyta</taxon>
        <taxon>Spermatophyta</taxon>
        <taxon>Magnoliopsida</taxon>
        <taxon>Liliopsida</taxon>
        <taxon>Poales</taxon>
        <taxon>Poaceae</taxon>
        <taxon>PACMAD clade</taxon>
        <taxon>Panicoideae</taxon>
        <taxon>Panicodae</taxon>
        <taxon>Paniceae</taxon>
        <taxon>Anthephorinae</taxon>
        <taxon>Digitaria</taxon>
    </lineage>
</organism>
<protein>
    <recommendedName>
        <fullName evidence="4">F-box domain-containing protein</fullName>
    </recommendedName>
</protein>
<accession>A0A835EJ35</accession>
<dbReference type="Proteomes" id="UP000636709">
    <property type="component" value="Unassembled WGS sequence"/>
</dbReference>
<dbReference type="InterPro" id="IPR036047">
    <property type="entry name" value="F-box-like_dom_sf"/>
</dbReference>
<feature type="region of interest" description="Disordered" evidence="1">
    <location>
        <begin position="1"/>
        <end position="26"/>
    </location>
</feature>
<name>A0A835EJ35_9POAL</name>
<dbReference type="Gramene" id="Dexi4A01G0004540.1">
    <property type="protein sequence ID" value="Dexi4A01G0004540.1:cds"/>
    <property type="gene ID" value="Dexi4A01G0004540"/>
</dbReference>
<dbReference type="OrthoDB" id="690257at2759"/>
<evidence type="ECO:0000313" key="2">
    <source>
        <dbReference type="EMBL" id="KAF8698156.1"/>
    </source>
</evidence>
<dbReference type="PANTHER" id="PTHR34709">
    <property type="entry name" value="OS10G0396666 PROTEIN"/>
    <property type="match status" value="1"/>
</dbReference>
<comment type="caution">
    <text evidence="2">The sequence shown here is derived from an EMBL/GenBank/DDBJ whole genome shotgun (WGS) entry which is preliminary data.</text>
</comment>
<dbReference type="InterPro" id="IPR055312">
    <property type="entry name" value="FBL15-like"/>
</dbReference>
<dbReference type="PANTHER" id="PTHR34709:SF28">
    <property type="entry name" value="OS08G0272601 PROTEIN"/>
    <property type="match status" value="1"/>
</dbReference>
<keyword evidence="3" id="KW-1185">Reference proteome</keyword>
<reference evidence="2" key="1">
    <citation type="submission" date="2020-07" db="EMBL/GenBank/DDBJ databases">
        <title>Genome sequence and genetic diversity analysis of an under-domesticated orphan crop, white fonio (Digitaria exilis).</title>
        <authorList>
            <person name="Bennetzen J.L."/>
            <person name="Chen S."/>
            <person name="Ma X."/>
            <person name="Wang X."/>
            <person name="Yssel A.E.J."/>
            <person name="Chaluvadi S.R."/>
            <person name="Johnson M."/>
            <person name="Gangashetty P."/>
            <person name="Hamidou F."/>
            <person name="Sanogo M.D."/>
            <person name="Zwaenepoel A."/>
            <person name="Wallace J."/>
            <person name="Van De Peer Y."/>
            <person name="Van Deynze A."/>
        </authorList>
    </citation>
    <scope>NUCLEOTIDE SEQUENCE</scope>
    <source>
        <tissue evidence="2">Leaves</tissue>
    </source>
</reference>
<dbReference type="AlphaFoldDB" id="A0A835EJ35"/>
<sequence length="440" mass="48491">MDSSTVVEEAAPRSAKPTTPSDAGDVDLISGLNDDVLLRVLSLLPDASDAVRTGALSRRWRGLWSRVPALRFASRPGAGATTGGEQRAALERYAAFVDGFVSRRAQPGCAAIESLSIVYATGSSDVLEKPPPPPVFVARVIFAIGRPHETNDRDTQRRQLMPTYVHAVQGWIQNAFLHGVKSFSVDLRLPPNSWRQHGGDHDDDENVVLLEGLHSPARLETLRLALGGAIRLRLPSTVKFASLAHLSLERITIAADRGDGARLLGHLVSSATCLHLQKLCMRNINLHAFSEEMRLEAAMLSELCMEGVKTVMSLKLWTPKLRVLHMYTCSHMMLMISAPKLEELVISFQQGYPPRCLEIQGGLLCVRSLKICPWSHRPCAINLYEDENDTNISVLKHCGLLTCLDVTLLRGQNVSFAASYLGTCQIKYPMMTSFKEYLLS</sequence>
<gene>
    <name evidence="2" type="ORF">HU200_035671</name>
</gene>
<proteinExistence type="predicted"/>